<keyword evidence="2" id="KW-1185">Reference proteome</keyword>
<evidence type="ECO:0000313" key="2">
    <source>
        <dbReference type="Proteomes" id="UP000230423"/>
    </source>
</evidence>
<gene>
    <name evidence="1" type="ORF">TELCIR_12376</name>
</gene>
<accession>A0A2G9U6Q4</accession>
<organism evidence="1 2">
    <name type="scientific">Teladorsagia circumcincta</name>
    <name type="common">Brown stomach worm</name>
    <name type="synonym">Ostertagia circumcincta</name>
    <dbReference type="NCBI Taxonomy" id="45464"/>
    <lineage>
        <taxon>Eukaryota</taxon>
        <taxon>Metazoa</taxon>
        <taxon>Ecdysozoa</taxon>
        <taxon>Nematoda</taxon>
        <taxon>Chromadorea</taxon>
        <taxon>Rhabditida</taxon>
        <taxon>Rhabditina</taxon>
        <taxon>Rhabditomorpha</taxon>
        <taxon>Strongyloidea</taxon>
        <taxon>Trichostrongylidae</taxon>
        <taxon>Teladorsagia</taxon>
    </lineage>
</organism>
<sequence length="53" mass="6338">MRTLRLTLVFSSTRPRTHCVMQEVMDVRRFEIGSCRDRKTSKCGRYLLLTRMT</sequence>
<evidence type="ECO:0000313" key="1">
    <source>
        <dbReference type="EMBL" id="PIO65926.1"/>
    </source>
</evidence>
<name>A0A2G9U6Q4_TELCI</name>
<dbReference type="Proteomes" id="UP000230423">
    <property type="component" value="Unassembled WGS sequence"/>
</dbReference>
<dbReference type="EMBL" id="KZ348620">
    <property type="protein sequence ID" value="PIO65926.1"/>
    <property type="molecule type" value="Genomic_DNA"/>
</dbReference>
<reference evidence="1 2" key="1">
    <citation type="submission" date="2015-09" db="EMBL/GenBank/DDBJ databases">
        <title>Draft genome of the parasitic nematode Teladorsagia circumcincta isolate WARC Sus (inbred).</title>
        <authorList>
            <person name="Mitreva M."/>
        </authorList>
    </citation>
    <scope>NUCLEOTIDE SEQUENCE [LARGE SCALE GENOMIC DNA]</scope>
    <source>
        <strain evidence="1 2">S</strain>
    </source>
</reference>
<dbReference type="AlphaFoldDB" id="A0A2G9U6Q4"/>
<proteinExistence type="predicted"/>
<protein>
    <submittedName>
        <fullName evidence="1">Uncharacterized protein</fullName>
    </submittedName>
</protein>